<keyword evidence="3" id="KW-0645">Protease</keyword>
<proteinExistence type="inferred from homology"/>
<dbReference type="Pfam" id="PF21337">
    <property type="entry name" value="Peptidase_M17_N_1"/>
    <property type="match status" value="1"/>
</dbReference>
<reference evidence="7" key="2">
    <citation type="journal article" date="2023" name="Syst. Appl. Microbiol.">
        <title>Govania unica gen. nov., sp. nov., a rare biosphere bacterium that represents a novel family in the class Alphaproteobacteria.</title>
        <authorList>
            <person name="Vandamme P."/>
            <person name="Peeters C."/>
            <person name="Hettiarachchi A."/>
            <person name="Cnockaert M."/>
            <person name="Carlier A."/>
        </authorList>
    </citation>
    <scope>NUCLEOTIDE SEQUENCE</scope>
    <source>
        <strain evidence="7">LMG 31809</strain>
    </source>
</reference>
<gene>
    <name evidence="7" type="ORF">NYP16_03190</name>
</gene>
<dbReference type="PANTHER" id="PTHR11963">
    <property type="entry name" value="LEUCINE AMINOPEPTIDASE-RELATED"/>
    <property type="match status" value="1"/>
</dbReference>
<dbReference type="GO" id="GO:0070006">
    <property type="term" value="F:metalloaminopeptidase activity"/>
    <property type="evidence" value="ECO:0007669"/>
    <property type="project" value="InterPro"/>
</dbReference>
<dbReference type="Gene3D" id="3.40.220.10">
    <property type="entry name" value="Leucine Aminopeptidase, subunit E, domain 1"/>
    <property type="match status" value="1"/>
</dbReference>
<evidence type="ECO:0000256" key="5">
    <source>
        <dbReference type="ARBA" id="ARBA00023211"/>
    </source>
</evidence>
<dbReference type="GO" id="GO:0006508">
    <property type="term" value="P:proteolysis"/>
    <property type="evidence" value="ECO:0007669"/>
    <property type="project" value="UniProtKB-KW"/>
</dbReference>
<evidence type="ECO:0000256" key="3">
    <source>
        <dbReference type="ARBA" id="ARBA00022670"/>
    </source>
</evidence>
<accession>A0A9X3Z6F6</accession>
<keyword evidence="5" id="KW-0464">Manganese</keyword>
<dbReference type="PRINTS" id="PR00481">
    <property type="entry name" value="LAMNOPPTDASE"/>
</dbReference>
<keyword evidence="8" id="KW-1185">Reference proteome</keyword>
<dbReference type="PANTHER" id="PTHR11963:SF20">
    <property type="entry name" value="PEPTIDASE B"/>
    <property type="match status" value="1"/>
</dbReference>
<dbReference type="InterPro" id="IPR011356">
    <property type="entry name" value="Leucine_aapep/pepB"/>
</dbReference>
<keyword evidence="4" id="KW-0378">Hydrolase</keyword>
<reference evidence="7" key="1">
    <citation type="submission" date="2022-08" db="EMBL/GenBank/DDBJ databases">
        <authorList>
            <person name="Vandamme P."/>
            <person name="Hettiarachchi A."/>
            <person name="Peeters C."/>
            <person name="Cnockaert M."/>
            <person name="Carlier A."/>
        </authorList>
    </citation>
    <scope>NUCLEOTIDE SEQUENCE</scope>
    <source>
        <strain evidence="7">LMG 31809</strain>
    </source>
</reference>
<sequence>MPTPLPVFVTPVPQSTSVAILLLTESATPDWLAAASPFVRGWAETRGFSGKKDDILILPDESGKIDCVLLGTGGGLSAEGDPAAFARLAAELPAGTYDIASPLEDGQGYLAALGWCLQQYAFTRYKDGKASEPRVLVLPAGVDAADLARVVAGTALVRDLVNTPTADMGPTELAAAARVLAESEGASFREIVGDGLLQDNFPTIHAVGRASPNAPRLIDITWGDEKAPKVTVVGKGVCFDTGGLDLKPSSGMRLMKKDMGGAAHALALGQMIMDARLPVRLRILIPAVENSVSGESYRPGDVIRTRKGLTVEVDNTDAEGRLVLSDALALADDETPDLLIDFATLTGAARVALGPDVQPFFTDSADLATALETASRSEADPVWRLPLWQPYFEDLKSPIADFANSGASGLAGAITAALFLQRFVTETPNWIHLDVFAWNRGNRPGRPQGGEALALRAVYRMIVRRYTKET</sequence>
<comment type="similarity">
    <text evidence="1">Belongs to the peptidase M17 family.</text>
</comment>
<evidence type="ECO:0000256" key="2">
    <source>
        <dbReference type="ARBA" id="ARBA00022438"/>
    </source>
</evidence>
<dbReference type="InterPro" id="IPR000819">
    <property type="entry name" value="Peptidase_M17_C"/>
</dbReference>
<dbReference type="GO" id="GO:0005737">
    <property type="term" value="C:cytoplasm"/>
    <property type="evidence" value="ECO:0007669"/>
    <property type="project" value="InterPro"/>
</dbReference>
<keyword evidence="2 7" id="KW-0031">Aminopeptidase</keyword>
<dbReference type="Gene3D" id="3.40.630.10">
    <property type="entry name" value="Zn peptidases"/>
    <property type="match status" value="1"/>
</dbReference>
<evidence type="ECO:0000313" key="8">
    <source>
        <dbReference type="Proteomes" id="UP001141619"/>
    </source>
</evidence>
<dbReference type="AlphaFoldDB" id="A0A9X3Z6F6"/>
<dbReference type="CDD" id="cd00433">
    <property type="entry name" value="Peptidase_M17"/>
    <property type="match status" value="1"/>
</dbReference>
<evidence type="ECO:0000313" key="7">
    <source>
        <dbReference type="EMBL" id="MDA5192963.1"/>
    </source>
</evidence>
<dbReference type="SUPFAM" id="SSF53187">
    <property type="entry name" value="Zn-dependent exopeptidases"/>
    <property type="match status" value="1"/>
</dbReference>
<organism evidence="7 8">
    <name type="scientific">Govanella unica</name>
    <dbReference type="NCBI Taxonomy" id="2975056"/>
    <lineage>
        <taxon>Bacteria</taxon>
        <taxon>Pseudomonadati</taxon>
        <taxon>Pseudomonadota</taxon>
        <taxon>Alphaproteobacteria</taxon>
        <taxon>Emcibacterales</taxon>
        <taxon>Govanellaceae</taxon>
        <taxon>Govanella</taxon>
    </lineage>
</organism>
<evidence type="ECO:0000256" key="4">
    <source>
        <dbReference type="ARBA" id="ARBA00022801"/>
    </source>
</evidence>
<evidence type="ECO:0000256" key="1">
    <source>
        <dbReference type="ARBA" id="ARBA00009528"/>
    </source>
</evidence>
<dbReference type="InterPro" id="IPR048816">
    <property type="entry name" value="Peptidase_M17_N_1"/>
</dbReference>
<dbReference type="Pfam" id="PF00883">
    <property type="entry name" value="Peptidase_M17"/>
    <property type="match status" value="1"/>
</dbReference>
<dbReference type="GO" id="GO:0030145">
    <property type="term" value="F:manganese ion binding"/>
    <property type="evidence" value="ECO:0007669"/>
    <property type="project" value="InterPro"/>
</dbReference>
<protein>
    <submittedName>
        <fullName evidence="7">Leucyl aminopeptidase family protein</fullName>
    </submittedName>
</protein>
<dbReference type="Proteomes" id="UP001141619">
    <property type="component" value="Unassembled WGS sequence"/>
</dbReference>
<dbReference type="EMBL" id="JANWOI010000001">
    <property type="protein sequence ID" value="MDA5192963.1"/>
    <property type="molecule type" value="Genomic_DNA"/>
</dbReference>
<name>A0A9X3Z6F6_9PROT</name>
<dbReference type="InterPro" id="IPR043472">
    <property type="entry name" value="Macro_dom-like"/>
</dbReference>
<dbReference type="PROSITE" id="PS00631">
    <property type="entry name" value="CYTOSOL_AP"/>
    <property type="match status" value="1"/>
</dbReference>
<feature type="domain" description="Cytosol aminopeptidase" evidence="6">
    <location>
        <begin position="315"/>
        <end position="322"/>
    </location>
</feature>
<comment type="caution">
    <text evidence="7">The sequence shown here is derived from an EMBL/GenBank/DDBJ whole genome shotgun (WGS) entry which is preliminary data.</text>
</comment>
<evidence type="ECO:0000259" key="6">
    <source>
        <dbReference type="PROSITE" id="PS00631"/>
    </source>
</evidence>